<evidence type="ECO:0000256" key="1">
    <source>
        <dbReference type="ARBA" id="ARBA00004801"/>
    </source>
</evidence>
<keyword evidence="14" id="KW-1185">Reference proteome</keyword>
<dbReference type="EC" id="2.7.1.20" evidence="3 11"/>
<evidence type="ECO:0000256" key="2">
    <source>
        <dbReference type="ARBA" id="ARBA00010688"/>
    </source>
</evidence>
<comment type="function">
    <text evidence="11">ATP dependent phosphorylation of adenosine and other related nucleoside analogs to monophosphate derivatives.</text>
</comment>
<organism evidence="13 14">
    <name type="scientific">Cotesia glomerata</name>
    <name type="common">Lepidopteran parasitic wasp</name>
    <name type="synonym">Apanteles glomeratus</name>
    <dbReference type="NCBI Taxonomy" id="32391"/>
    <lineage>
        <taxon>Eukaryota</taxon>
        <taxon>Metazoa</taxon>
        <taxon>Ecdysozoa</taxon>
        <taxon>Arthropoda</taxon>
        <taxon>Hexapoda</taxon>
        <taxon>Insecta</taxon>
        <taxon>Pterygota</taxon>
        <taxon>Neoptera</taxon>
        <taxon>Endopterygota</taxon>
        <taxon>Hymenoptera</taxon>
        <taxon>Apocrita</taxon>
        <taxon>Ichneumonoidea</taxon>
        <taxon>Braconidae</taxon>
        <taxon>Microgastrinae</taxon>
        <taxon>Cotesia</taxon>
    </lineage>
</organism>
<comment type="catalytic activity">
    <reaction evidence="11">
        <text>adenosine + ATP = AMP + ADP + H(+)</text>
        <dbReference type="Rhea" id="RHEA:20824"/>
        <dbReference type="ChEBI" id="CHEBI:15378"/>
        <dbReference type="ChEBI" id="CHEBI:16335"/>
        <dbReference type="ChEBI" id="CHEBI:30616"/>
        <dbReference type="ChEBI" id="CHEBI:456215"/>
        <dbReference type="ChEBI" id="CHEBI:456216"/>
        <dbReference type="EC" id="2.7.1.20"/>
    </reaction>
</comment>
<keyword evidence="9 11" id="KW-0460">Magnesium</keyword>
<keyword evidence="4 11" id="KW-0808">Transferase</keyword>
<feature type="active site" description="Proton acceptor" evidence="10">
    <location>
        <position position="301"/>
    </location>
</feature>
<keyword evidence="8 11" id="KW-0067">ATP-binding</keyword>
<dbReference type="Gene3D" id="3.40.1190.20">
    <property type="match status" value="1"/>
</dbReference>
<dbReference type="Proteomes" id="UP000826195">
    <property type="component" value="Unassembled WGS sequence"/>
</dbReference>
<dbReference type="AlphaFoldDB" id="A0AAV7I7L8"/>
<dbReference type="Gene3D" id="3.30.1110.10">
    <property type="match status" value="1"/>
</dbReference>
<reference evidence="13 14" key="1">
    <citation type="journal article" date="2021" name="J. Hered.">
        <title>A chromosome-level genome assembly of the parasitoid wasp, Cotesia glomerata (Hymenoptera: Braconidae).</title>
        <authorList>
            <person name="Pinto B.J."/>
            <person name="Weis J.J."/>
            <person name="Gamble T."/>
            <person name="Ode P.J."/>
            <person name="Paul R."/>
            <person name="Zaspel J.M."/>
        </authorList>
    </citation>
    <scope>NUCLEOTIDE SEQUENCE [LARGE SCALE GENOMIC DNA]</scope>
    <source>
        <strain evidence="13">CgM1</strain>
    </source>
</reference>
<accession>A0AAV7I7L8</accession>
<dbReference type="SUPFAM" id="SSF53613">
    <property type="entry name" value="Ribokinase-like"/>
    <property type="match status" value="1"/>
</dbReference>
<dbReference type="GO" id="GO:0005829">
    <property type="term" value="C:cytosol"/>
    <property type="evidence" value="ECO:0007669"/>
    <property type="project" value="TreeGrafter"/>
</dbReference>
<dbReference type="InterPro" id="IPR029056">
    <property type="entry name" value="Ribokinase-like"/>
</dbReference>
<comment type="pathway">
    <text evidence="1 11">Purine metabolism; AMP biosynthesis via salvage pathway; AMP from adenosine: step 1/1.</text>
</comment>
<dbReference type="GO" id="GO:0004001">
    <property type="term" value="F:adenosine kinase activity"/>
    <property type="evidence" value="ECO:0007669"/>
    <property type="project" value="UniProtKB-UniRule"/>
</dbReference>
<dbReference type="PRINTS" id="PR00989">
    <property type="entry name" value="ADENOKINASE"/>
</dbReference>
<comment type="subcellular location">
    <subcellularLocation>
        <location evidence="11">Nucleus</location>
    </subcellularLocation>
</comment>
<dbReference type="GO" id="GO:0005634">
    <property type="term" value="C:nucleus"/>
    <property type="evidence" value="ECO:0007669"/>
    <property type="project" value="UniProtKB-SubCell"/>
</dbReference>
<dbReference type="Pfam" id="PF00294">
    <property type="entry name" value="PfkB"/>
    <property type="match status" value="1"/>
</dbReference>
<feature type="domain" description="Carbohydrate kinase PfkB" evidence="12">
    <location>
        <begin position="34"/>
        <end position="339"/>
    </location>
</feature>
<dbReference type="FunFam" id="3.30.1110.10:FF:000001">
    <property type="entry name" value="Adenosine kinase a"/>
    <property type="match status" value="1"/>
</dbReference>
<dbReference type="GO" id="GO:0006169">
    <property type="term" value="P:adenosine salvage"/>
    <property type="evidence" value="ECO:0007669"/>
    <property type="project" value="UniProtKB-ARBA"/>
</dbReference>
<evidence type="ECO:0000256" key="8">
    <source>
        <dbReference type="ARBA" id="ARBA00022840"/>
    </source>
</evidence>
<name>A0AAV7I7L8_COTGL</name>
<dbReference type="GO" id="GO:0044209">
    <property type="term" value="P:AMP salvage"/>
    <property type="evidence" value="ECO:0007669"/>
    <property type="project" value="UniProtKB-UniRule"/>
</dbReference>
<comment type="subunit">
    <text evidence="11">Monomer.</text>
</comment>
<keyword evidence="5 11" id="KW-0660">Purine salvage</keyword>
<dbReference type="GO" id="GO:0006144">
    <property type="term" value="P:purine nucleobase metabolic process"/>
    <property type="evidence" value="ECO:0007669"/>
    <property type="project" value="TreeGrafter"/>
</dbReference>
<evidence type="ECO:0000256" key="7">
    <source>
        <dbReference type="ARBA" id="ARBA00022777"/>
    </source>
</evidence>
<dbReference type="InterPro" id="IPR002173">
    <property type="entry name" value="Carboh/pur_kinase_PfkB_CS"/>
</dbReference>
<evidence type="ECO:0000259" key="12">
    <source>
        <dbReference type="Pfam" id="PF00294"/>
    </source>
</evidence>
<proteinExistence type="inferred from homology"/>
<keyword evidence="6 11" id="KW-0547">Nucleotide-binding</keyword>
<evidence type="ECO:0000313" key="14">
    <source>
        <dbReference type="Proteomes" id="UP000826195"/>
    </source>
</evidence>
<dbReference type="EMBL" id="JAHXZJ010002237">
    <property type="protein sequence ID" value="KAH0547255.1"/>
    <property type="molecule type" value="Genomic_DNA"/>
</dbReference>
<gene>
    <name evidence="13" type="ORF">KQX54_018099</name>
</gene>
<comment type="cofactor">
    <cofactor evidence="11">
        <name>Mg(2+)</name>
        <dbReference type="ChEBI" id="CHEBI:18420"/>
    </cofactor>
    <text evidence="11">Binds 3 Mg(2+) ions per subunit.</text>
</comment>
<dbReference type="CDD" id="cd01168">
    <property type="entry name" value="adenosine_kinase"/>
    <property type="match status" value="1"/>
</dbReference>
<comment type="caution">
    <text evidence="13">The sequence shown here is derived from an EMBL/GenBank/DDBJ whole genome shotgun (WGS) entry which is preliminary data.</text>
</comment>
<dbReference type="PANTHER" id="PTHR45769">
    <property type="entry name" value="ADENOSINE KINASE"/>
    <property type="match status" value="1"/>
</dbReference>
<evidence type="ECO:0000256" key="5">
    <source>
        <dbReference type="ARBA" id="ARBA00022726"/>
    </source>
</evidence>
<protein>
    <recommendedName>
        <fullName evidence="3 11">Adenosine kinase</fullName>
        <shortName evidence="11">AK</shortName>
        <ecNumber evidence="3 11">2.7.1.20</ecNumber>
    </recommendedName>
    <alternativeName>
        <fullName evidence="11">Adenosine 5'-phosphotransferase</fullName>
    </alternativeName>
</protein>
<evidence type="ECO:0000256" key="4">
    <source>
        <dbReference type="ARBA" id="ARBA00022679"/>
    </source>
</evidence>
<evidence type="ECO:0000256" key="3">
    <source>
        <dbReference type="ARBA" id="ARBA00012119"/>
    </source>
</evidence>
<keyword evidence="11" id="KW-0539">Nucleus</keyword>
<evidence type="ECO:0000313" key="13">
    <source>
        <dbReference type="EMBL" id="KAH0547255.1"/>
    </source>
</evidence>
<comment type="similarity">
    <text evidence="2 11">Belongs to the carbohydrate kinase PfkB family.</text>
</comment>
<dbReference type="InterPro" id="IPR001805">
    <property type="entry name" value="Adenokinase"/>
</dbReference>
<dbReference type="FunFam" id="3.40.1190.20:FF:000006">
    <property type="entry name" value="Adenosine kinase 2"/>
    <property type="match status" value="1"/>
</dbReference>
<dbReference type="PANTHER" id="PTHR45769:SF3">
    <property type="entry name" value="ADENOSINE KINASE"/>
    <property type="match status" value="1"/>
</dbReference>
<dbReference type="PROSITE" id="PS00584">
    <property type="entry name" value="PFKB_KINASES_2"/>
    <property type="match status" value="1"/>
</dbReference>
<evidence type="ECO:0000256" key="11">
    <source>
        <dbReference type="RuleBase" id="RU368116"/>
    </source>
</evidence>
<keyword evidence="7 11" id="KW-0418">Kinase</keyword>
<evidence type="ECO:0000256" key="6">
    <source>
        <dbReference type="ARBA" id="ARBA00022741"/>
    </source>
</evidence>
<evidence type="ECO:0000256" key="10">
    <source>
        <dbReference type="PIRSR" id="PIRSR601805-1"/>
    </source>
</evidence>
<evidence type="ECO:0000256" key="9">
    <source>
        <dbReference type="ARBA" id="ARBA00022842"/>
    </source>
</evidence>
<sequence>MQSLIQDQEGLILGLGNPLLDISAVVDEDFLKKYNLKANDAILADESHKPLYDELIEQYKAEFIAGGAVQNTMRVAQWFLEKPHVATFMGCVGKDKYSKILEEKARSSGLNVKYQYHDTVPTGTCGVLITGKNRSLCANLAAANCFQTSHIHEPANQLLLESAQYYYISGFFLTVSPETIQEVAKHSHKNGKTFMMNLSAPFLCEFFKKPMMDAFPYVDIIFGNETEAEAFSKANDLGTMDRKEIALKMSKMDKVNEKRQRIVIITQGADNVILAKDNTIQEFPATSLPEEKVVDTNGAGDAFVGGFIAQYAQGKSIETCIKCGIWAATVIVQRSGCTYEGKPDFAI</sequence>
<dbReference type="InterPro" id="IPR011611">
    <property type="entry name" value="PfkB_dom"/>
</dbReference>
<dbReference type="GO" id="GO:0005524">
    <property type="term" value="F:ATP binding"/>
    <property type="evidence" value="ECO:0007669"/>
    <property type="project" value="UniProtKB-UniRule"/>
</dbReference>